<dbReference type="SUPFAM" id="SSF48179">
    <property type="entry name" value="6-phosphogluconate dehydrogenase C-terminal domain-like"/>
    <property type="match status" value="1"/>
</dbReference>
<dbReference type="PIRSF" id="PIRSF500136">
    <property type="entry name" value="UDP_ManNAc_DH"/>
    <property type="match status" value="1"/>
</dbReference>
<evidence type="ECO:0000256" key="4">
    <source>
        <dbReference type="ARBA" id="ARBA00023027"/>
    </source>
</evidence>
<dbReference type="InterPro" id="IPR008927">
    <property type="entry name" value="6-PGluconate_DH-like_C_sf"/>
</dbReference>
<dbReference type="InterPro" id="IPR036291">
    <property type="entry name" value="NAD(P)-bd_dom_sf"/>
</dbReference>
<dbReference type="PANTHER" id="PTHR43491:SF5">
    <property type="entry name" value="UDP-N-ACETYL-D-MANNOSAMINE DEHYDROGENASE"/>
    <property type="match status" value="1"/>
</dbReference>
<evidence type="ECO:0000256" key="5">
    <source>
        <dbReference type="ARBA" id="ARBA00030172"/>
    </source>
</evidence>
<protein>
    <recommendedName>
        <fullName evidence="2">UDP-N-acetyl-D-mannosamine dehydrogenase</fullName>
        <ecNumber evidence="1">1.1.1.336</ecNumber>
    </recommendedName>
    <alternativeName>
        <fullName evidence="5">UDP-ManNAc 6-dehydrogenase</fullName>
    </alternativeName>
</protein>
<evidence type="ECO:0000313" key="9">
    <source>
        <dbReference type="EMBL" id="RLE47470.1"/>
    </source>
</evidence>
<dbReference type="InterPro" id="IPR001732">
    <property type="entry name" value="UDP-Glc/GDP-Man_DH_N"/>
</dbReference>
<dbReference type="EMBL" id="QMQV01000124">
    <property type="protein sequence ID" value="RLE47470.1"/>
    <property type="molecule type" value="Genomic_DNA"/>
</dbReference>
<evidence type="ECO:0000256" key="1">
    <source>
        <dbReference type="ARBA" id="ARBA00012935"/>
    </source>
</evidence>
<dbReference type="Pfam" id="PF00984">
    <property type="entry name" value="UDPG_MGDP_dh"/>
    <property type="match status" value="1"/>
</dbReference>
<dbReference type="InterPro" id="IPR028359">
    <property type="entry name" value="UDP_ManNAc/GlcNAc_DH"/>
</dbReference>
<comment type="caution">
    <text evidence="9">The sequence shown here is derived from an EMBL/GenBank/DDBJ whole genome shotgun (WGS) entry which is preliminary data.</text>
</comment>
<gene>
    <name evidence="9" type="ORF">DRJ31_08820</name>
</gene>
<dbReference type="NCBIfam" id="TIGR03026">
    <property type="entry name" value="NDP-sugDHase"/>
    <property type="match status" value="1"/>
</dbReference>
<dbReference type="SMART" id="SM00984">
    <property type="entry name" value="UDPG_MGDP_dh_C"/>
    <property type="match status" value="1"/>
</dbReference>
<name>A0A497EKH7_9CREN</name>
<dbReference type="InterPro" id="IPR017476">
    <property type="entry name" value="UDP-Glc/GDP-Man"/>
</dbReference>
<dbReference type="Proteomes" id="UP000278475">
    <property type="component" value="Unassembled WGS sequence"/>
</dbReference>
<dbReference type="Gene3D" id="3.40.50.720">
    <property type="entry name" value="NAD(P)-binding Rossmann-like Domain"/>
    <property type="match status" value="2"/>
</dbReference>
<dbReference type="InterPro" id="IPR014026">
    <property type="entry name" value="UDP-Glc/GDP-Man_DH_dimer"/>
</dbReference>
<accession>A0A497EKH7</accession>
<dbReference type="GO" id="GO:0016628">
    <property type="term" value="F:oxidoreductase activity, acting on the CH-CH group of donors, NAD or NADP as acceptor"/>
    <property type="evidence" value="ECO:0007669"/>
    <property type="project" value="InterPro"/>
</dbReference>
<keyword evidence="4" id="KW-0520">NAD</keyword>
<dbReference type="Pfam" id="PF03720">
    <property type="entry name" value="UDPG_MGDP_dh_C"/>
    <property type="match status" value="1"/>
</dbReference>
<reference evidence="9 10" key="1">
    <citation type="submission" date="2018-06" db="EMBL/GenBank/DDBJ databases">
        <title>Extensive metabolic versatility and redundancy in microbially diverse, dynamic hydrothermal sediments.</title>
        <authorList>
            <person name="Dombrowski N."/>
            <person name="Teske A."/>
            <person name="Baker B.J."/>
        </authorList>
    </citation>
    <scope>NUCLEOTIDE SEQUENCE [LARGE SCALE GENOMIC DNA]</scope>
    <source>
        <strain evidence="9">B66_G16</strain>
    </source>
</reference>
<evidence type="ECO:0000259" key="8">
    <source>
        <dbReference type="SMART" id="SM00984"/>
    </source>
</evidence>
<dbReference type="AlphaFoldDB" id="A0A497EKH7"/>
<dbReference type="GO" id="GO:0089714">
    <property type="term" value="F:UDP-N-acetyl-D-mannosamine dehydrogenase activity"/>
    <property type="evidence" value="ECO:0007669"/>
    <property type="project" value="UniProtKB-EC"/>
</dbReference>
<evidence type="ECO:0000256" key="7">
    <source>
        <dbReference type="PIRNR" id="PIRNR000124"/>
    </source>
</evidence>
<dbReference type="SUPFAM" id="SSF52413">
    <property type="entry name" value="UDP-glucose/GDP-mannose dehydrogenase C-terminal domain"/>
    <property type="match status" value="1"/>
</dbReference>
<dbReference type="InterPro" id="IPR014027">
    <property type="entry name" value="UDP-Glc/GDP-Man_DH_C"/>
</dbReference>
<evidence type="ECO:0000256" key="6">
    <source>
        <dbReference type="ARBA" id="ARBA00049130"/>
    </source>
</evidence>
<comment type="catalytic activity">
    <reaction evidence="6">
        <text>UDP-N-acetyl-alpha-D-mannosamine + 2 NAD(+) + H2O = UDP-N-acetyl-alpha-D-mannosaminouronate + 2 NADH + 3 H(+)</text>
        <dbReference type="Rhea" id="RHEA:25780"/>
        <dbReference type="ChEBI" id="CHEBI:15377"/>
        <dbReference type="ChEBI" id="CHEBI:15378"/>
        <dbReference type="ChEBI" id="CHEBI:57540"/>
        <dbReference type="ChEBI" id="CHEBI:57945"/>
        <dbReference type="ChEBI" id="CHEBI:68623"/>
        <dbReference type="ChEBI" id="CHEBI:70731"/>
        <dbReference type="EC" id="1.1.1.336"/>
    </reaction>
</comment>
<feature type="domain" description="UDP-glucose/GDP-mannose dehydrogenase C-terminal" evidence="8">
    <location>
        <begin position="321"/>
        <end position="419"/>
    </location>
</feature>
<dbReference type="SUPFAM" id="SSF51735">
    <property type="entry name" value="NAD(P)-binding Rossmann-fold domains"/>
    <property type="match status" value="1"/>
</dbReference>
<dbReference type="Pfam" id="PF03721">
    <property type="entry name" value="UDPG_MGDP_dh_N"/>
    <property type="match status" value="1"/>
</dbReference>
<dbReference type="GO" id="GO:0051287">
    <property type="term" value="F:NAD binding"/>
    <property type="evidence" value="ECO:0007669"/>
    <property type="project" value="InterPro"/>
</dbReference>
<dbReference type="InterPro" id="IPR036220">
    <property type="entry name" value="UDP-Glc/GDP-Man_DH_C_sf"/>
</dbReference>
<keyword evidence="3" id="KW-0560">Oxidoreductase</keyword>
<organism evidence="9 10">
    <name type="scientific">Thermoproteota archaeon</name>
    <dbReference type="NCBI Taxonomy" id="2056631"/>
    <lineage>
        <taxon>Archaea</taxon>
        <taxon>Thermoproteota</taxon>
    </lineage>
</organism>
<dbReference type="PIRSF" id="PIRSF000124">
    <property type="entry name" value="UDPglc_GDPman_dh"/>
    <property type="match status" value="1"/>
</dbReference>
<dbReference type="EC" id="1.1.1.336" evidence="1"/>
<proteinExistence type="inferred from homology"/>
<dbReference type="GO" id="GO:0000271">
    <property type="term" value="P:polysaccharide biosynthetic process"/>
    <property type="evidence" value="ECO:0007669"/>
    <property type="project" value="InterPro"/>
</dbReference>
<evidence type="ECO:0000256" key="2">
    <source>
        <dbReference type="ARBA" id="ARBA00016796"/>
    </source>
</evidence>
<comment type="similarity">
    <text evidence="7">Belongs to the UDP-glucose/GDP-mannose dehydrogenase family.</text>
</comment>
<dbReference type="PANTHER" id="PTHR43491">
    <property type="entry name" value="UDP-N-ACETYL-D-MANNOSAMINE DEHYDROGENASE"/>
    <property type="match status" value="1"/>
</dbReference>
<sequence length="444" mass="50080">MMDRSKTVAVFGLGRVGSIIAASLLRNGFFVYGVDKDRSKLESIKRERELYWDEPKVDRVLIKAYKEGKLILTSSGEEASKFSRVKLVSIPIPLKGKDPDFTNFKNAIKELSKGIKRGDLVSIESSVPPGTTRYIALPIMEAVSGLQGEKDFYLVYSPERIYQGRGLADLEENYLKVVAGLGPKSLEEGVRFYSKIAKKGVITLSKLEAAEVEKLAEGIYRDVNIALANELALACEALGVDFWEVRKAANLQPVCHIHLPGTGVGGNCIPVYPYYLLSVVKKLKMKVVEAARKRNEMMPKMIARLLDEFVTYKRLRVSKVAVLGLAFRGDVNDDRNSPTYELIEELKELGYSFLIHDPFIKRPSKKVKVYSDLKRVLRNCEIAVIATDASYYRRLSFDETKKMAGKDIYIFDARGVLDRKMFQEERLRIIGVPPKLEITHIPID</sequence>
<evidence type="ECO:0000256" key="3">
    <source>
        <dbReference type="ARBA" id="ARBA00023002"/>
    </source>
</evidence>
<evidence type="ECO:0000313" key="10">
    <source>
        <dbReference type="Proteomes" id="UP000278475"/>
    </source>
</evidence>